<dbReference type="InterPro" id="IPR019734">
    <property type="entry name" value="TPR_rpt"/>
</dbReference>
<dbReference type="PANTHER" id="PTHR46540">
    <property type="entry name" value="TETRATRICOPEPTIDE REPEAT PROTEIN 12"/>
    <property type="match status" value="1"/>
</dbReference>
<dbReference type="Pfam" id="PF00515">
    <property type="entry name" value="TPR_1"/>
    <property type="match status" value="1"/>
</dbReference>
<dbReference type="GO" id="GO:0007288">
    <property type="term" value="P:sperm axoneme assembly"/>
    <property type="evidence" value="ECO:0007669"/>
    <property type="project" value="TreeGrafter"/>
</dbReference>
<dbReference type="Ensembl" id="ENSENLT00000021445.1">
    <property type="protein sequence ID" value="ENSENLP00000020713.1"/>
    <property type="gene ID" value="ENSENLG00000009445.1"/>
</dbReference>
<dbReference type="PANTHER" id="PTHR46540:SF1">
    <property type="entry name" value="TETRATRICOPEPTIDE REPEAT PROTEIN 12"/>
    <property type="match status" value="1"/>
</dbReference>
<dbReference type="SUPFAM" id="SSF48371">
    <property type="entry name" value="ARM repeat"/>
    <property type="match status" value="1"/>
</dbReference>
<organism evidence="2 3">
    <name type="scientific">Echeneis naucrates</name>
    <name type="common">Live sharksucker</name>
    <dbReference type="NCBI Taxonomy" id="173247"/>
    <lineage>
        <taxon>Eukaryota</taxon>
        <taxon>Metazoa</taxon>
        <taxon>Chordata</taxon>
        <taxon>Craniata</taxon>
        <taxon>Vertebrata</taxon>
        <taxon>Euteleostomi</taxon>
        <taxon>Actinopterygii</taxon>
        <taxon>Neopterygii</taxon>
        <taxon>Teleostei</taxon>
        <taxon>Neoteleostei</taxon>
        <taxon>Acanthomorphata</taxon>
        <taxon>Carangaria</taxon>
        <taxon>Carangiformes</taxon>
        <taxon>Echeneidae</taxon>
        <taxon>Echeneis</taxon>
    </lineage>
</organism>
<dbReference type="Proteomes" id="UP000472264">
    <property type="component" value="Chromosome 13"/>
</dbReference>
<evidence type="ECO:0000313" key="3">
    <source>
        <dbReference type="Proteomes" id="UP000472264"/>
    </source>
</evidence>
<dbReference type="Gene3D" id="1.25.40.10">
    <property type="entry name" value="Tetratricopeptide repeat domain"/>
    <property type="match status" value="1"/>
</dbReference>
<dbReference type="InterPro" id="IPR043195">
    <property type="entry name" value="TTC12"/>
</dbReference>
<evidence type="ECO:0000313" key="2">
    <source>
        <dbReference type="Ensembl" id="ENSENLP00000020713.1"/>
    </source>
</evidence>
<dbReference type="SMART" id="SM00028">
    <property type="entry name" value="TPR"/>
    <property type="match status" value="3"/>
</dbReference>
<dbReference type="GeneID" id="115052673"/>
<dbReference type="SUPFAM" id="SSF48452">
    <property type="entry name" value="TPR-like"/>
    <property type="match status" value="1"/>
</dbReference>
<dbReference type="PROSITE" id="PS50005">
    <property type="entry name" value="TPR"/>
    <property type="match status" value="2"/>
</dbReference>
<dbReference type="OrthoDB" id="629492at2759"/>
<dbReference type="Pfam" id="PF13181">
    <property type="entry name" value="TPR_8"/>
    <property type="match status" value="1"/>
</dbReference>
<dbReference type="InterPro" id="IPR011989">
    <property type="entry name" value="ARM-like"/>
</dbReference>
<reference evidence="2" key="3">
    <citation type="submission" date="2025-09" db="UniProtKB">
        <authorList>
            <consortium name="Ensembl"/>
        </authorList>
    </citation>
    <scope>IDENTIFICATION</scope>
</reference>
<dbReference type="GO" id="GO:0005813">
    <property type="term" value="C:centrosome"/>
    <property type="evidence" value="ECO:0007669"/>
    <property type="project" value="TreeGrafter"/>
</dbReference>
<dbReference type="InterPro" id="IPR011990">
    <property type="entry name" value="TPR-like_helical_dom_sf"/>
</dbReference>
<gene>
    <name evidence="2" type="primary">ttc12</name>
</gene>
<evidence type="ECO:0000256" key="1">
    <source>
        <dbReference type="PROSITE-ProRule" id="PRU00339"/>
    </source>
</evidence>
<dbReference type="Gene3D" id="1.25.10.10">
    <property type="entry name" value="Leucine-rich Repeat Variant"/>
    <property type="match status" value="2"/>
</dbReference>
<dbReference type="AlphaFoldDB" id="A0A665ULZ2"/>
<dbReference type="OMA" id="AVQQNCA"/>
<dbReference type="InParanoid" id="A0A665ULZ2"/>
<sequence length="697" mass="78538">MEKAEDFETFLNSVDKISELVKDLNSTDVKVQQKAIEEADSYIAALDEPCRTKINKTTINTKPSLQSSFSLQNESPECFMKIMERDAEERRIKRIAKEKKATALKHKGNEAYAQEDYETAVKYYSNGLDEQRDMQPLYTNRAQAYIKLGKYEEAIRDCEWALKCNERCIKAYLHMGKAYMELKKYMESRHCFEKIVEIEPERDKMVKEYLIRVDLEQERENQEMQARQEFDKGEAKATTVPELLEKLSRPGQIPFYYSTGLKILLQAVTECTGQTIFRLNNGFSIISSNTMVKSCLLQETKDPDSQELCVSTLKLWRAICCGNDENQKRLMACTVTKQATVHLVASEHAAVQKECLALLYMYSQKPHGRHLVIDNLNVDMLVSNLMGCISQPKQQQEKTAVSILENFAMENKFCIELRNVLTDAVIGPFTAILRNIKSNHHILPSLIEAIGYLAQDNVLHHKLAHDSECWKAFLDAIRHSHACEYKDILYPLLGLIINLSTITSPVIQEHAVSLCECCLSLLKDSDGGVITRATGVLSSVTPQSPDAVQHVIQGDAVRTMCRLLKKTGLTATKYAIKTLTICTASSYLAREELVKSDKKLSILRNLLGSSCDEMVSGNAALCLAHCLELERTASNLLGTDIVLLLLRHAAGDAKRTAVQKNAAIALGKLCRSEPRHLNKLRELHGLEILHSCVKLIT</sequence>
<feature type="repeat" description="TPR" evidence="1">
    <location>
        <begin position="135"/>
        <end position="168"/>
    </location>
</feature>
<dbReference type="RefSeq" id="XP_029372793.1">
    <property type="nucleotide sequence ID" value="XM_029516933.1"/>
</dbReference>
<dbReference type="CTD" id="54970"/>
<reference evidence="2" key="2">
    <citation type="submission" date="2025-08" db="UniProtKB">
        <authorList>
            <consortium name="Ensembl"/>
        </authorList>
    </citation>
    <scope>IDENTIFICATION</scope>
</reference>
<keyword evidence="1" id="KW-0802">TPR repeat</keyword>
<name>A0A665ULZ2_ECHNA</name>
<proteinExistence type="predicted"/>
<dbReference type="InterPro" id="IPR016024">
    <property type="entry name" value="ARM-type_fold"/>
</dbReference>
<dbReference type="GO" id="GO:0070286">
    <property type="term" value="P:axonemal dynein complex assembly"/>
    <property type="evidence" value="ECO:0007669"/>
    <property type="project" value="TreeGrafter"/>
</dbReference>
<feature type="repeat" description="TPR" evidence="1">
    <location>
        <begin position="169"/>
        <end position="202"/>
    </location>
</feature>
<reference evidence="2" key="1">
    <citation type="submission" date="2021-04" db="EMBL/GenBank/DDBJ databases">
        <authorList>
            <consortium name="Wellcome Sanger Institute Data Sharing"/>
        </authorList>
    </citation>
    <scope>NUCLEOTIDE SEQUENCE [LARGE SCALE GENOMIC DNA]</scope>
</reference>
<accession>A0A665ULZ2</accession>
<protein>
    <submittedName>
        <fullName evidence="2">Uncharacterized protein</fullName>
    </submittedName>
</protein>
<dbReference type="GO" id="GO:0005737">
    <property type="term" value="C:cytoplasm"/>
    <property type="evidence" value="ECO:0007669"/>
    <property type="project" value="TreeGrafter"/>
</dbReference>
<keyword evidence="3" id="KW-1185">Reference proteome</keyword>